<keyword evidence="8 13" id="KW-0804">Transcription</keyword>
<name>A0A5C6N214_9TELE</name>
<comment type="subunit">
    <text evidence="2">Homodimer.</text>
</comment>
<protein>
    <submittedName>
        <fullName evidence="17">Nuclear receptor subfamily 6 group A member</fullName>
    </submittedName>
</protein>
<feature type="region of interest" description="Disordered" evidence="14">
    <location>
        <begin position="341"/>
        <end position="378"/>
    </location>
</feature>
<evidence type="ECO:0000256" key="9">
    <source>
        <dbReference type="ARBA" id="ARBA00023170"/>
    </source>
</evidence>
<dbReference type="SUPFAM" id="SSF57716">
    <property type="entry name" value="Glucocorticoid receptor-like (DNA-binding domain)"/>
    <property type="match status" value="1"/>
</dbReference>
<dbReference type="InterPro" id="IPR001723">
    <property type="entry name" value="Nuclear_hrmn_rcpt"/>
</dbReference>
<dbReference type="AlphaFoldDB" id="A0A5C6N214"/>
<evidence type="ECO:0000256" key="13">
    <source>
        <dbReference type="RuleBase" id="RU004334"/>
    </source>
</evidence>
<evidence type="ECO:0000256" key="12">
    <source>
        <dbReference type="ARBA" id="ARBA00053043"/>
    </source>
</evidence>
<dbReference type="PROSITE" id="PS51030">
    <property type="entry name" value="NUCLEAR_REC_DBD_2"/>
    <property type="match status" value="1"/>
</dbReference>
<evidence type="ECO:0000256" key="10">
    <source>
        <dbReference type="ARBA" id="ARBA00023242"/>
    </source>
</evidence>
<dbReference type="InterPro" id="IPR035500">
    <property type="entry name" value="NHR-like_dom_sf"/>
</dbReference>
<dbReference type="GO" id="GO:0042562">
    <property type="term" value="F:hormone binding"/>
    <property type="evidence" value="ECO:0007669"/>
    <property type="project" value="UniProtKB-ARBA"/>
</dbReference>
<dbReference type="Gene3D" id="3.30.50.10">
    <property type="entry name" value="Erythroid Transcription Factor GATA-1, subunit A"/>
    <property type="match status" value="1"/>
</dbReference>
<keyword evidence="3 13" id="KW-0479">Metal-binding</keyword>
<dbReference type="FunFam" id="1.10.565.10:FF:000015">
    <property type="entry name" value="Nuclear receptor subfamily 6 group A member 1"/>
    <property type="match status" value="1"/>
</dbReference>
<keyword evidence="7 13" id="KW-0238">DNA-binding</keyword>
<dbReference type="Pfam" id="PF00105">
    <property type="entry name" value="zf-C4"/>
    <property type="match status" value="1"/>
</dbReference>
<evidence type="ECO:0000256" key="7">
    <source>
        <dbReference type="ARBA" id="ARBA00023125"/>
    </source>
</evidence>
<reference evidence="17 18" key="1">
    <citation type="submission" date="2019-04" db="EMBL/GenBank/DDBJ databases">
        <title>Chromosome genome assembly for Takifugu flavidus.</title>
        <authorList>
            <person name="Xiao S."/>
        </authorList>
    </citation>
    <scope>NUCLEOTIDE SEQUENCE [LARGE SCALE GENOMIC DNA]</scope>
    <source>
        <strain evidence="17">HTHZ2018</strain>
        <tissue evidence="17">Muscle</tissue>
    </source>
</reference>
<dbReference type="PRINTS" id="PR00047">
    <property type="entry name" value="STROIDFINGER"/>
</dbReference>
<dbReference type="SMART" id="SM00399">
    <property type="entry name" value="ZnF_C4"/>
    <property type="match status" value="1"/>
</dbReference>
<evidence type="ECO:0000256" key="3">
    <source>
        <dbReference type="ARBA" id="ARBA00022723"/>
    </source>
</evidence>
<dbReference type="GO" id="GO:0005634">
    <property type="term" value="C:nucleus"/>
    <property type="evidence" value="ECO:0007669"/>
    <property type="project" value="UniProtKB-SubCell"/>
</dbReference>
<dbReference type="SUPFAM" id="SSF48508">
    <property type="entry name" value="Nuclear receptor ligand-binding domain"/>
    <property type="match status" value="1"/>
</dbReference>
<dbReference type="PROSITE" id="PS00031">
    <property type="entry name" value="NUCLEAR_REC_DBD_1"/>
    <property type="match status" value="1"/>
</dbReference>
<dbReference type="CDD" id="cd07169">
    <property type="entry name" value="NR_DBD_GCNF_like"/>
    <property type="match status" value="1"/>
</dbReference>
<dbReference type="CDD" id="cd06953">
    <property type="entry name" value="NR_LBD_DHR4_like"/>
    <property type="match status" value="1"/>
</dbReference>
<evidence type="ECO:0000256" key="4">
    <source>
        <dbReference type="ARBA" id="ARBA00022771"/>
    </source>
</evidence>
<keyword evidence="4 13" id="KW-0863">Zinc-finger</keyword>
<dbReference type="GO" id="GO:0033993">
    <property type="term" value="P:response to lipid"/>
    <property type="evidence" value="ECO:0007669"/>
    <property type="project" value="UniProtKB-ARBA"/>
</dbReference>
<feature type="region of interest" description="Disordered" evidence="14">
    <location>
        <begin position="127"/>
        <end position="173"/>
    </location>
</feature>
<evidence type="ECO:0000259" key="16">
    <source>
        <dbReference type="PROSITE" id="PS51843"/>
    </source>
</evidence>
<evidence type="ECO:0000256" key="11">
    <source>
        <dbReference type="ARBA" id="ARBA00037977"/>
    </source>
</evidence>
<sequence>MRWTHGKAVTSPGRLRCLRLIDQLLWTASGCSSGLRWVLDSVLVPYLCCSNPLRQRPCWDQLREVITKPPSARLLCAEIWAALFAEGRMSAGKKQLFLSGLVYEPKLQLSEISIAAVAASNAGRVGGLGRAGSRPEPGPGASSGEPAPTLELPELLEPGHRTGTSCSSRGKRWKQVIQNPQKCSGSSVRRRNPLPGSFGSLLDLPFCPKNAPPPDVCVTVCRPAAADDPADQRTCLICGDRATGLHYGIISCEGCKGFFKRSICNKRVYRCSRDKNCEMSRKQRNRCQYCRLLKCLQMGMNRKAIREDGMPGGRNKSIGPVQITEEEIERIMSGQEFKEDAPEHAWGNNGDSDHSSPSNGASEGNQPSPASTLSSTRSVEMNGYTAALRDQYINTSMSPHYQLLPHLFSYAAQSGLLAPQPRAIYPQSHPLVMQLIAAEDLAPLATPMLIEDGPSVTCSHQKGYGRRGNATQLLMTVKRYKVTQVELFALLCRLADELLFRQISWIKKLPFFCELSIEDYTCLLSSTWQELILLSCFTIYSSQIFGELADITAKYTPSDDELQSFSEDGMEVMERLIYLFRKFHQLKISNEEYACMKTINFLNQDIRGLSNVSQLEQLNKRYWYVCQDYSEYKFPHQPKRFPEIMMCLPEIRCIAGKLVNVPLEQLPLLFKAVLHSCKSSLSSYRSGLSPCVTTSSGN</sequence>
<dbReference type="FunFam" id="3.30.50.10:FF:000006">
    <property type="entry name" value="Nuclear receptor subfamily 5 group A member"/>
    <property type="match status" value="1"/>
</dbReference>
<dbReference type="PROSITE" id="PS51843">
    <property type="entry name" value="NR_LBD"/>
    <property type="match status" value="1"/>
</dbReference>
<dbReference type="PANTHER" id="PTHR48092">
    <property type="entry name" value="KNIRPS-RELATED PROTEIN-RELATED"/>
    <property type="match status" value="1"/>
</dbReference>
<feature type="domain" description="NR LBD" evidence="16">
    <location>
        <begin position="427"/>
        <end position="684"/>
    </location>
</feature>
<dbReference type="EMBL" id="RHFK02000018">
    <property type="protein sequence ID" value="TWW61256.1"/>
    <property type="molecule type" value="Genomic_DNA"/>
</dbReference>
<dbReference type="Proteomes" id="UP000324091">
    <property type="component" value="Chromosome 5"/>
</dbReference>
<accession>A0A5C6N214</accession>
<evidence type="ECO:0000256" key="1">
    <source>
        <dbReference type="ARBA" id="ARBA00004123"/>
    </source>
</evidence>
<dbReference type="Pfam" id="PF00104">
    <property type="entry name" value="Hormone_recep"/>
    <property type="match status" value="1"/>
</dbReference>
<evidence type="ECO:0000256" key="6">
    <source>
        <dbReference type="ARBA" id="ARBA00023015"/>
    </source>
</evidence>
<evidence type="ECO:0000256" key="14">
    <source>
        <dbReference type="SAM" id="MobiDB-lite"/>
    </source>
</evidence>
<comment type="subcellular location">
    <subcellularLocation>
        <location evidence="1 13">Nucleus</location>
    </subcellularLocation>
</comment>
<keyword evidence="10 13" id="KW-0539">Nucleus</keyword>
<keyword evidence="5 13" id="KW-0862">Zinc</keyword>
<evidence type="ECO:0000256" key="2">
    <source>
        <dbReference type="ARBA" id="ARBA00011738"/>
    </source>
</evidence>
<dbReference type="SMART" id="SM00430">
    <property type="entry name" value="HOLI"/>
    <property type="match status" value="1"/>
</dbReference>
<dbReference type="InterPro" id="IPR013088">
    <property type="entry name" value="Znf_NHR/GATA"/>
</dbReference>
<dbReference type="InterPro" id="IPR001628">
    <property type="entry name" value="Znf_hrmn_rcpt"/>
</dbReference>
<comment type="caution">
    <text evidence="17">The sequence shown here is derived from an EMBL/GenBank/DDBJ whole genome shotgun (WGS) entry which is preliminary data.</text>
</comment>
<comment type="function">
    <text evidence="12">Probable orphan nuclear receptor. Binds to a response element containing repeats of the motif 5'-AGGTCA-3'.</text>
</comment>
<keyword evidence="18" id="KW-1185">Reference proteome</keyword>
<evidence type="ECO:0000256" key="8">
    <source>
        <dbReference type="ARBA" id="ARBA00023163"/>
    </source>
</evidence>
<gene>
    <name evidence="17" type="ORF">D4764_05G0013460</name>
</gene>
<evidence type="ECO:0000313" key="17">
    <source>
        <dbReference type="EMBL" id="TWW61256.1"/>
    </source>
</evidence>
<feature type="compositionally biased region" description="Polar residues" evidence="14">
    <location>
        <begin position="355"/>
        <end position="378"/>
    </location>
</feature>
<keyword evidence="6 13" id="KW-0805">Transcription regulation</keyword>
<organism evidence="17 18">
    <name type="scientific">Takifugu flavidus</name>
    <name type="common">sansaifugu</name>
    <dbReference type="NCBI Taxonomy" id="433684"/>
    <lineage>
        <taxon>Eukaryota</taxon>
        <taxon>Metazoa</taxon>
        <taxon>Chordata</taxon>
        <taxon>Craniata</taxon>
        <taxon>Vertebrata</taxon>
        <taxon>Euteleostomi</taxon>
        <taxon>Actinopterygii</taxon>
        <taxon>Neopterygii</taxon>
        <taxon>Teleostei</taxon>
        <taxon>Neoteleostei</taxon>
        <taxon>Acanthomorphata</taxon>
        <taxon>Eupercaria</taxon>
        <taxon>Tetraodontiformes</taxon>
        <taxon>Tetradontoidea</taxon>
        <taxon>Tetraodontidae</taxon>
        <taxon>Takifugu</taxon>
    </lineage>
</organism>
<evidence type="ECO:0000259" key="15">
    <source>
        <dbReference type="PROSITE" id="PS51030"/>
    </source>
</evidence>
<dbReference type="GO" id="GO:0008270">
    <property type="term" value="F:zinc ion binding"/>
    <property type="evidence" value="ECO:0007669"/>
    <property type="project" value="UniProtKB-KW"/>
</dbReference>
<dbReference type="Gene3D" id="1.10.565.10">
    <property type="entry name" value="Retinoid X Receptor"/>
    <property type="match status" value="1"/>
</dbReference>
<feature type="compositionally biased region" description="Low complexity" evidence="14">
    <location>
        <begin position="131"/>
        <end position="156"/>
    </location>
</feature>
<proteinExistence type="inferred from homology"/>
<dbReference type="GO" id="GO:0003700">
    <property type="term" value="F:DNA-binding transcription factor activity"/>
    <property type="evidence" value="ECO:0007669"/>
    <property type="project" value="InterPro"/>
</dbReference>
<dbReference type="PRINTS" id="PR00398">
    <property type="entry name" value="STRDHORMONER"/>
</dbReference>
<keyword evidence="9 13" id="KW-0675">Receptor</keyword>
<evidence type="ECO:0000313" key="18">
    <source>
        <dbReference type="Proteomes" id="UP000324091"/>
    </source>
</evidence>
<comment type="similarity">
    <text evidence="11">Belongs to the nuclear hormone receptor family. NR6 subfamily.</text>
</comment>
<feature type="domain" description="Nuclear receptor" evidence="15">
    <location>
        <begin position="232"/>
        <end position="307"/>
    </location>
</feature>
<dbReference type="GO" id="GO:0043565">
    <property type="term" value="F:sequence-specific DNA binding"/>
    <property type="evidence" value="ECO:0007669"/>
    <property type="project" value="InterPro"/>
</dbReference>
<dbReference type="InterPro" id="IPR000536">
    <property type="entry name" value="Nucl_hrmn_rcpt_lig-bd"/>
</dbReference>
<evidence type="ECO:0000256" key="5">
    <source>
        <dbReference type="ARBA" id="ARBA00022833"/>
    </source>
</evidence>
<dbReference type="InterPro" id="IPR050200">
    <property type="entry name" value="Nuclear_hormone_rcpt_NR3"/>
</dbReference>